<evidence type="ECO:0000256" key="10">
    <source>
        <dbReference type="ARBA" id="ARBA00023136"/>
    </source>
</evidence>
<dbReference type="SMART" id="SM00387">
    <property type="entry name" value="HATPase_c"/>
    <property type="match status" value="1"/>
</dbReference>
<organism evidence="15 16">
    <name type="scientific">Corynebacterium freneyi</name>
    <dbReference type="NCBI Taxonomy" id="134034"/>
    <lineage>
        <taxon>Bacteria</taxon>
        <taxon>Bacillati</taxon>
        <taxon>Actinomycetota</taxon>
        <taxon>Actinomycetes</taxon>
        <taxon>Mycobacteriales</taxon>
        <taxon>Corynebacteriaceae</taxon>
        <taxon>Corynebacterium</taxon>
    </lineage>
</organism>
<dbReference type="CDD" id="cd06225">
    <property type="entry name" value="HAMP"/>
    <property type="match status" value="1"/>
</dbReference>
<evidence type="ECO:0000256" key="1">
    <source>
        <dbReference type="ARBA" id="ARBA00000085"/>
    </source>
</evidence>
<evidence type="ECO:0000256" key="4">
    <source>
        <dbReference type="ARBA" id="ARBA00022553"/>
    </source>
</evidence>
<dbReference type="SMART" id="SM00304">
    <property type="entry name" value="HAMP"/>
    <property type="match status" value="1"/>
</dbReference>
<feature type="domain" description="Histidine kinase" evidence="13">
    <location>
        <begin position="328"/>
        <end position="543"/>
    </location>
</feature>
<keyword evidence="5 15" id="KW-0808">Transferase</keyword>
<evidence type="ECO:0000313" key="16">
    <source>
        <dbReference type="Proteomes" id="UP001519305"/>
    </source>
</evidence>
<dbReference type="PANTHER" id="PTHR45436:SF5">
    <property type="entry name" value="SENSOR HISTIDINE KINASE TRCS"/>
    <property type="match status" value="1"/>
</dbReference>
<evidence type="ECO:0000256" key="8">
    <source>
        <dbReference type="ARBA" id="ARBA00022989"/>
    </source>
</evidence>
<reference evidence="15 16" key="1">
    <citation type="submission" date="2021-03" db="EMBL/GenBank/DDBJ databases">
        <title>Sequencing the genomes of 1000 actinobacteria strains.</title>
        <authorList>
            <person name="Klenk H.-P."/>
        </authorList>
    </citation>
    <scope>NUCLEOTIDE SEQUENCE [LARGE SCALE GENOMIC DNA]</scope>
    <source>
        <strain evidence="15 16">DSM 44506</strain>
    </source>
</reference>
<dbReference type="SUPFAM" id="SSF158472">
    <property type="entry name" value="HAMP domain-like"/>
    <property type="match status" value="1"/>
</dbReference>
<comment type="caution">
    <text evidence="15">The sequence shown here is derived from an EMBL/GenBank/DDBJ whole genome shotgun (WGS) entry which is preliminary data.</text>
</comment>
<evidence type="ECO:0000259" key="14">
    <source>
        <dbReference type="PROSITE" id="PS50885"/>
    </source>
</evidence>
<keyword evidence="7 15" id="KW-0418">Kinase</keyword>
<protein>
    <recommendedName>
        <fullName evidence="3">histidine kinase</fullName>
        <ecNumber evidence="3">2.7.13.3</ecNumber>
    </recommendedName>
</protein>
<evidence type="ECO:0000259" key="13">
    <source>
        <dbReference type="PROSITE" id="PS50109"/>
    </source>
</evidence>
<dbReference type="InterPro" id="IPR036097">
    <property type="entry name" value="HisK_dim/P_sf"/>
</dbReference>
<evidence type="ECO:0000256" key="9">
    <source>
        <dbReference type="ARBA" id="ARBA00023012"/>
    </source>
</evidence>
<keyword evidence="9" id="KW-0902">Two-component regulatory system</keyword>
<dbReference type="Gene3D" id="1.10.287.130">
    <property type="match status" value="1"/>
</dbReference>
<dbReference type="InterPro" id="IPR003594">
    <property type="entry name" value="HATPase_dom"/>
</dbReference>
<dbReference type="SMART" id="SM00388">
    <property type="entry name" value="HisKA"/>
    <property type="match status" value="1"/>
</dbReference>
<dbReference type="PRINTS" id="PR00344">
    <property type="entry name" value="BCTRLSENSOR"/>
</dbReference>
<accession>A0ABS4U6I7</accession>
<evidence type="ECO:0000256" key="2">
    <source>
        <dbReference type="ARBA" id="ARBA00004236"/>
    </source>
</evidence>
<evidence type="ECO:0000256" key="5">
    <source>
        <dbReference type="ARBA" id="ARBA00022679"/>
    </source>
</evidence>
<feature type="domain" description="HAMP" evidence="14">
    <location>
        <begin position="268"/>
        <end position="320"/>
    </location>
</feature>
<dbReference type="Pfam" id="PF02518">
    <property type="entry name" value="HATPase_c"/>
    <property type="match status" value="1"/>
</dbReference>
<dbReference type="InterPro" id="IPR036890">
    <property type="entry name" value="HATPase_C_sf"/>
</dbReference>
<dbReference type="RefSeq" id="WP_224370373.1">
    <property type="nucleotide sequence ID" value="NZ_CP047357.1"/>
</dbReference>
<feature type="transmembrane region" description="Helical" evidence="12">
    <location>
        <begin position="244"/>
        <end position="269"/>
    </location>
</feature>
<dbReference type="SUPFAM" id="SSF47384">
    <property type="entry name" value="Homodimeric domain of signal transducing histidine kinase"/>
    <property type="match status" value="1"/>
</dbReference>
<evidence type="ECO:0000256" key="3">
    <source>
        <dbReference type="ARBA" id="ARBA00012438"/>
    </source>
</evidence>
<dbReference type="Proteomes" id="UP001519305">
    <property type="component" value="Unassembled WGS sequence"/>
</dbReference>
<keyword evidence="4" id="KW-0597">Phosphoprotein</keyword>
<evidence type="ECO:0000256" key="12">
    <source>
        <dbReference type="SAM" id="Phobius"/>
    </source>
</evidence>
<dbReference type="EMBL" id="JAGINY010000001">
    <property type="protein sequence ID" value="MBP2331835.1"/>
    <property type="molecule type" value="Genomic_DNA"/>
</dbReference>
<comment type="catalytic activity">
    <reaction evidence="1">
        <text>ATP + protein L-histidine = ADP + protein N-phospho-L-histidine.</text>
        <dbReference type="EC" id="2.7.13.3"/>
    </reaction>
</comment>
<dbReference type="CDD" id="cd00075">
    <property type="entry name" value="HATPase"/>
    <property type="match status" value="1"/>
</dbReference>
<dbReference type="EC" id="2.7.13.3" evidence="3"/>
<keyword evidence="6 12" id="KW-0812">Transmembrane</keyword>
<dbReference type="PROSITE" id="PS50885">
    <property type="entry name" value="HAMP"/>
    <property type="match status" value="1"/>
</dbReference>
<evidence type="ECO:0000256" key="7">
    <source>
        <dbReference type="ARBA" id="ARBA00022777"/>
    </source>
</evidence>
<keyword evidence="8 12" id="KW-1133">Transmembrane helix</keyword>
<dbReference type="SUPFAM" id="SSF55874">
    <property type="entry name" value="ATPase domain of HSP90 chaperone/DNA topoisomerase II/histidine kinase"/>
    <property type="match status" value="1"/>
</dbReference>
<keyword evidence="10 12" id="KW-0472">Membrane</keyword>
<dbReference type="Gene3D" id="3.30.565.10">
    <property type="entry name" value="Histidine kinase-like ATPase, C-terminal domain"/>
    <property type="match status" value="1"/>
</dbReference>
<dbReference type="InterPro" id="IPR003660">
    <property type="entry name" value="HAMP_dom"/>
</dbReference>
<sequence>MLRRSGGGRRSSSADSLYDADAEAEAAPGASAPETDGPAASKPSWQGMTGINGNGDKAGKSAKNGKAGREDKKGRSSSSVDDEAFDRAFNSGFGHRVSLRWRLTLLTALIVAASVGLMTLAAFVTVQATLYREVDENLKRQATQLLNSPYASEFAIEPIVTADSLKILNPDLDAIFFARDSVTGRGGTINIGGPEWAVISGNRMESLRTDEFSNKRIYAIHDPSGATLVLAYSLDSTNAVLRSLGGVLVVISAIGVFFALAAGITVATAGLRQIARLRRAADRIAETDELRPIPVHGQDELARFTRSFNEMLAALQASRTKQAELVADAGHELKTPLTSLRTNVELLMMASRSGATISAKDREELEADVIAQIEELSTLVGDLVDLAREDGPQQVIEEVDVVDVIETSLERVERRRPDVTFILKLNDWFLFGDPAALGRAVLNLMDNAAKWSPEGGTVRIGLRPVSENLVELTVADSGPGIPEEERAKIFDRFYRAIQSRSMPGSGLGLAIVKQVIVRHGGTIAVEDSDDGGTLMRVRLPGSATRTGEPVIEA</sequence>
<feature type="region of interest" description="Disordered" evidence="11">
    <location>
        <begin position="1"/>
        <end position="81"/>
    </location>
</feature>
<dbReference type="Pfam" id="PF00672">
    <property type="entry name" value="HAMP"/>
    <property type="match status" value="1"/>
</dbReference>
<dbReference type="InterPro" id="IPR004358">
    <property type="entry name" value="Sig_transdc_His_kin-like_C"/>
</dbReference>
<dbReference type="PROSITE" id="PS50109">
    <property type="entry name" value="HIS_KIN"/>
    <property type="match status" value="1"/>
</dbReference>
<comment type="subcellular location">
    <subcellularLocation>
        <location evidence="2">Cell membrane</location>
    </subcellularLocation>
</comment>
<feature type="transmembrane region" description="Helical" evidence="12">
    <location>
        <begin position="103"/>
        <end position="126"/>
    </location>
</feature>
<keyword evidence="16" id="KW-1185">Reference proteome</keyword>
<evidence type="ECO:0000313" key="15">
    <source>
        <dbReference type="EMBL" id="MBP2331835.1"/>
    </source>
</evidence>
<dbReference type="Gene3D" id="6.10.340.10">
    <property type="match status" value="1"/>
</dbReference>
<feature type="compositionally biased region" description="Low complexity" evidence="11">
    <location>
        <begin position="25"/>
        <end position="34"/>
    </location>
</feature>
<dbReference type="GO" id="GO:0004673">
    <property type="term" value="F:protein histidine kinase activity"/>
    <property type="evidence" value="ECO:0007669"/>
    <property type="project" value="UniProtKB-EC"/>
</dbReference>
<dbReference type="CDD" id="cd00082">
    <property type="entry name" value="HisKA"/>
    <property type="match status" value="1"/>
</dbReference>
<dbReference type="InterPro" id="IPR050428">
    <property type="entry name" value="TCS_sensor_his_kinase"/>
</dbReference>
<name>A0ABS4U6I7_9CORY</name>
<dbReference type="PANTHER" id="PTHR45436">
    <property type="entry name" value="SENSOR HISTIDINE KINASE YKOH"/>
    <property type="match status" value="1"/>
</dbReference>
<dbReference type="InterPro" id="IPR003661">
    <property type="entry name" value="HisK_dim/P_dom"/>
</dbReference>
<dbReference type="Pfam" id="PF00512">
    <property type="entry name" value="HisKA"/>
    <property type="match status" value="1"/>
</dbReference>
<evidence type="ECO:0000256" key="11">
    <source>
        <dbReference type="SAM" id="MobiDB-lite"/>
    </source>
</evidence>
<evidence type="ECO:0000256" key="6">
    <source>
        <dbReference type="ARBA" id="ARBA00022692"/>
    </source>
</evidence>
<gene>
    <name evidence="15" type="ORF">JOF33_000534</name>
</gene>
<dbReference type="InterPro" id="IPR005467">
    <property type="entry name" value="His_kinase_dom"/>
</dbReference>
<proteinExistence type="predicted"/>